<feature type="compositionally biased region" description="Basic and acidic residues" evidence="1">
    <location>
        <begin position="62"/>
        <end position="73"/>
    </location>
</feature>
<feature type="compositionally biased region" description="Polar residues" evidence="1">
    <location>
        <begin position="50"/>
        <end position="61"/>
    </location>
</feature>
<reference evidence="2 3" key="1">
    <citation type="submission" date="2018-08" db="EMBL/GenBank/DDBJ databases">
        <title>Genomic investigation of the strawberry pathogen Phytophthora fragariae indicates pathogenicity is determined by transcriptional variation in three key races.</title>
        <authorList>
            <person name="Adams T.M."/>
            <person name="Armitage A.D."/>
            <person name="Sobczyk M.K."/>
            <person name="Bates H.J."/>
            <person name="Dunwell J.M."/>
            <person name="Nellist C.F."/>
            <person name="Harrison R.J."/>
        </authorList>
    </citation>
    <scope>NUCLEOTIDE SEQUENCE [LARGE SCALE GENOMIC DNA]</scope>
    <source>
        <strain evidence="2 3">NOV-71</strain>
    </source>
</reference>
<evidence type="ECO:0000313" key="3">
    <source>
        <dbReference type="Proteomes" id="UP000441208"/>
    </source>
</evidence>
<comment type="caution">
    <text evidence="2">The sequence shown here is derived from an EMBL/GenBank/DDBJ whole genome shotgun (WGS) entry which is preliminary data.</text>
</comment>
<accession>A0A6A3QGE5</accession>
<dbReference type="AlphaFoldDB" id="A0A6A3QGE5"/>
<gene>
    <name evidence="2" type="ORF">PF007_g25075</name>
</gene>
<protein>
    <submittedName>
        <fullName evidence="2">Uncharacterized protein</fullName>
    </submittedName>
</protein>
<evidence type="ECO:0000256" key="1">
    <source>
        <dbReference type="SAM" id="MobiDB-lite"/>
    </source>
</evidence>
<sequence>MLAGYQGDGGAHLLELPLCDSMLAEVNLPLDRRTMEYEQHRQLSEILCKQNGTNSVTNSSAETKERASRRGEGVLDGMEQNVENSMQRMHHHSMDPKEPGSVQAGGCRDRGHRTELLGSGNEANYSNCQTGTKDAGEDSKRDKTSS</sequence>
<organism evidence="2 3">
    <name type="scientific">Phytophthora fragariae</name>
    <dbReference type="NCBI Taxonomy" id="53985"/>
    <lineage>
        <taxon>Eukaryota</taxon>
        <taxon>Sar</taxon>
        <taxon>Stramenopiles</taxon>
        <taxon>Oomycota</taxon>
        <taxon>Peronosporomycetes</taxon>
        <taxon>Peronosporales</taxon>
        <taxon>Peronosporaceae</taxon>
        <taxon>Phytophthora</taxon>
    </lineage>
</organism>
<feature type="compositionally biased region" description="Polar residues" evidence="1">
    <location>
        <begin position="121"/>
        <end position="132"/>
    </location>
</feature>
<evidence type="ECO:0000313" key="2">
    <source>
        <dbReference type="EMBL" id="KAE9075276.1"/>
    </source>
</evidence>
<feature type="compositionally biased region" description="Basic and acidic residues" evidence="1">
    <location>
        <begin position="134"/>
        <end position="146"/>
    </location>
</feature>
<proteinExistence type="predicted"/>
<dbReference type="Proteomes" id="UP000441208">
    <property type="component" value="Unassembled WGS sequence"/>
</dbReference>
<name>A0A6A3QGE5_9STRA</name>
<feature type="region of interest" description="Disordered" evidence="1">
    <location>
        <begin position="48"/>
        <end position="146"/>
    </location>
</feature>
<dbReference type="EMBL" id="QXFZ01002623">
    <property type="protein sequence ID" value="KAE9075276.1"/>
    <property type="molecule type" value="Genomic_DNA"/>
</dbReference>